<feature type="compositionally biased region" description="Low complexity" evidence="1">
    <location>
        <begin position="764"/>
        <end position="778"/>
    </location>
</feature>
<comment type="caution">
    <text evidence="3">The sequence shown here is derived from an EMBL/GenBank/DDBJ whole genome shotgun (WGS) entry which is preliminary data.</text>
</comment>
<sequence>MKAFSTNRQPSTRCRGMTPPTLAVSTSPLPYPVLIFMKLTYKYSILLERPLTRLRVPACGPEPVPLTSKLSSDQIQIQHPNYHSPQILPFLQIQAKLLDLFNVVYLYQIGLYFDCFEFKAGIDLYLLLKEGGFSCELRARGVLMCFCDSRFGYAYKGTMTNEYSNEGSSTSHVSGEGSDATVEINIKTLNSQKYSFQVNKNMPISVFKEKIANEIGVPVSQQRLIFRGRVLKDEHLLSEYQVENGHTLHMVARQPAQPQPSADTSSGNTTRNNGSQGNNPSAGAPRNRIGSVSHSVVLGTFNVGDQGGGGIAPDINRAIGAVLNSFGIGGQAATNSIGGMVLSNMPNVTGQASQGSETGASRGDIGGRSPAGNQTQFGQPFQSAPQVVQVPLTTDIRVPSLHTPIPDSLTTLLEFITRMDRVLAQNGDDFKSNLPDTSTASIGDPPSVELPSNARGLPTPEALSIVLRHAEQLLSGPTATALSHIAGRLDQVVSSTDPVIRGQIQSESMQIGLAMQHLGSLLLELGRTILTLNMGQSPAESSVNAGPAVYISPSGPNPIMVQPFPLQTNSLFGGSVPPSNPVALGPVGIGNAPRHVNIHIHAGTSLASVIPAIGNRTSSTGVQGEHGNAASLGVSGPVQVLPVRNVVAATVPLHSAGVTVPEQPGPGLSLSQPPSDSLSLSSIVNEINSQLRQLSDNMQGGNQPATDSIGSDAGNNPTNLELNSTVLNGVGGSSVSFPGVMSEHHGQKTHDEQVQVHDNDPFSSKDIPSSSVDRSSSLKSEDTSQEVSSSSSKHDVPGSTKAVPLGLGLGSLDPKRRTRPPKSLASIADSEPTNTHLNQNPDTGIIGQQCLQSLAFHSSGTNSNVTPPDPVAPLSGQVMEGRPPINLSSDGQLDTASVVSRVLHNPVINNLLTGLSEQTGVGSSNVFRNMLQQLTQNPQIMNTVSQIAQQVDNQDLGNMLSGLGSGQGGGIDLSGMVRQMMPVVSQVLVRGSVTPQLFPTPESEPQMQSNERESNGAENPNDHNIQINLHEVAQRIEQFDSPRDVFQAIVGNAVRLNGHGSNTEDILHELNNNEDLASDYVEMLQRDIHRRLPDGSREEK</sequence>
<dbReference type="SMART" id="SM00213">
    <property type="entry name" value="UBQ"/>
    <property type="match status" value="1"/>
</dbReference>
<feature type="compositionally biased region" description="Polar residues" evidence="1">
    <location>
        <begin position="695"/>
        <end position="727"/>
    </location>
</feature>
<feature type="compositionally biased region" description="Polar residues" evidence="1">
    <location>
        <begin position="995"/>
        <end position="1009"/>
    </location>
</feature>
<dbReference type="GO" id="GO:0051787">
    <property type="term" value="F:misfolded protein binding"/>
    <property type="evidence" value="ECO:0007669"/>
    <property type="project" value="TreeGrafter"/>
</dbReference>
<dbReference type="PRINTS" id="PR00348">
    <property type="entry name" value="UBIQUITIN"/>
</dbReference>
<feature type="domain" description="Ubiquitin-like" evidence="2">
    <location>
        <begin position="182"/>
        <end position="257"/>
    </location>
</feature>
<evidence type="ECO:0000313" key="4">
    <source>
        <dbReference type="Proteomes" id="UP000657918"/>
    </source>
</evidence>
<dbReference type="Gene3D" id="3.10.20.90">
    <property type="entry name" value="Phosphatidylinositol 3-kinase Catalytic Subunit, Chain A, domain 1"/>
    <property type="match status" value="1"/>
</dbReference>
<feature type="compositionally biased region" description="Polar residues" evidence="1">
    <location>
        <begin position="350"/>
        <end position="359"/>
    </location>
</feature>
<accession>A0A835K4Z2</accession>
<dbReference type="Proteomes" id="UP000657918">
    <property type="component" value="Unassembled WGS sequence"/>
</dbReference>
<feature type="region of interest" description="Disordered" evidence="1">
    <location>
        <begin position="350"/>
        <end position="379"/>
    </location>
</feature>
<dbReference type="OrthoDB" id="267397at2759"/>
<feature type="region of interest" description="Disordered" evidence="1">
    <location>
        <begin position="995"/>
        <end position="1023"/>
    </location>
</feature>
<feature type="compositionally biased region" description="Basic and acidic residues" evidence="1">
    <location>
        <begin position="742"/>
        <end position="760"/>
    </location>
</feature>
<evidence type="ECO:0000259" key="2">
    <source>
        <dbReference type="PROSITE" id="PS50053"/>
    </source>
</evidence>
<feature type="region of interest" description="Disordered" evidence="1">
    <location>
        <begin position="658"/>
        <end position="679"/>
    </location>
</feature>
<dbReference type="GO" id="GO:0036503">
    <property type="term" value="P:ERAD pathway"/>
    <property type="evidence" value="ECO:0007669"/>
    <property type="project" value="TreeGrafter"/>
</dbReference>
<feature type="compositionally biased region" description="Low complexity" evidence="1">
    <location>
        <begin position="665"/>
        <end position="679"/>
    </location>
</feature>
<feature type="region of interest" description="Disordered" evidence="1">
    <location>
        <begin position="695"/>
        <end position="844"/>
    </location>
</feature>
<dbReference type="InterPro" id="IPR029071">
    <property type="entry name" value="Ubiquitin-like_domsf"/>
</dbReference>
<dbReference type="FunFam" id="3.10.20.90:FF:000154">
    <property type="entry name" value="Large proline-rich protein BAG6"/>
    <property type="match status" value="1"/>
</dbReference>
<dbReference type="EMBL" id="JADGMS010000005">
    <property type="protein sequence ID" value="KAF9683205.1"/>
    <property type="molecule type" value="Genomic_DNA"/>
</dbReference>
<dbReference type="InterPro" id="IPR000626">
    <property type="entry name" value="Ubiquitin-like_dom"/>
</dbReference>
<dbReference type="SUPFAM" id="SSF54236">
    <property type="entry name" value="Ubiquitin-like"/>
    <property type="match status" value="1"/>
</dbReference>
<evidence type="ECO:0000313" key="3">
    <source>
        <dbReference type="EMBL" id="KAF9683205.1"/>
    </source>
</evidence>
<protein>
    <recommendedName>
        <fullName evidence="2">Ubiquitin-like domain-containing protein</fullName>
    </recommendedName>
</protein>
<dbReference type="GO" id="GO:0031593">
    <property type="term" value="F:polyubiquitin modification-dependent protein binding"/>
    <property type="evidence" value="ECO:0007669"/>
    <property type="project" value="TreeGrafter"/>
</dbReference>
<dbReference type="PANTHER" id="PTHR15204">
    <property type="entry name" value="LARGE PROLINE-RICH PROTEIN BAG6"/>
    <property type="match status" value="1"/>
</dbReference>
<feature type="region of interest" description="Disordered" evidence="1">
    <location>
        <begin position="427"/>
        <end position="453"/>
    </location>
</feature>
<name>A0A835K4Z2_9ROSI</name>
<gene>
    <name evidence="3" type="ORF">SADUNF_Sadunf05G0188400</name>
</gene>
<feature type="compositionally biased region" description="Polar residues" evidence="1">
    <location>
        <begin position="831"/>
        <end position="842"/>
    </location>
</feature>
<dbReference type="CDD" id="cd17039">
    <property type="entry name" value="Ubl_ubiquitin_like"/>
    <property type="match status" value="1"/>
</dbReference>
<organism evidence="3 4">
    <name type="scientific">Salix dunnii</name>
    <dbReference type="NCBI Taxonomy" id="1413687"/>
    <lineage>
        <taxon>Eukaryota</taxon>
        <taxon>Viridiplantae</taxon>
        <taxon>Streptophyta</taxon>
        <taxon>Embryophyta</taxon>
        <taxon>Tracheophyta</taxon>
        <taxon>Spermatophyta</taxon>
        <taxon>Magnoliopsida</taxon>
        <taxon>eudicotyledons</taxon>
        <taxon>Gunneridae</taxon>
        <taxon>Pentapetalae</taxon>
        <taxon>rosids</taxon>
        <taxon>fabids</taxon>
        <taxon>Malpighiales</taxon>
        <taxon>Salicaceae</taxon>
        <taxon>Saliceae</taxon>
        <taxon>Salix</taxon>
    </lineage>
</organism>
<reference evidence="3 4" key="1">
    <citation type="submission" date="2020-10" db="EMBL/GenBank/DDBJ databases">
        <title>Plant Genome Project.</title>
        <authorList>
            <person name="Zhang R.-G."/>
        </authorList>
    </citation>
    <scope>NUCLEOTIDE SEQUENCE [LARGE SCALE GENOMIC DNA]</scope>
    <source>
        <strain evidence="3">FAFU-HL-1</strain>
        <tissue evidence="3">Leaf</tissue>
    </source>
</reference>
<feature type="compositionally biased region" description="Polar residues" evidence="1">
    <location>
        <begin position="259"/>
        <end position="281"/>
    </location>
</feature>
<dbReference type="GO" id="GO:0071818">
    <property type="term" value="C:BAT3 complex"/>
    <property type="evidence" value="ECO:0007669"/>
    <property type="project" value="TreeGrafter"/>
</dbReference>
<evidence type="ECO:0000256" key="1">
    <source>
        <dbReference type="SAM" id="MobiDB-lite"/>
    </source>
</evidence>
<keyword evidence="4" id="KW-1185">Reference proteome</keyword>
<dbReference type="InterPro" id="IPR019956">
    <property type="entry name" value="Ubiquitin_dom"/>
</dbReference>
<proteinExistence type="predicted"/>
<dbReference type="PANTHER" id="PTHR15204:SF5">
    <property type="entry name" value="LARGE PROLINE-RICH PROTEIN BAG6 ISOFORM X1"/>
    <property type="match status" value="1"/>
</dbReference>
<feature type="region of interest" description="Disordered" evidence="1">
    <location>
        <begin position="253"/>
        <end position="288"/>
    </location>
</feature>
<dbReference type="PROSITE" id="PS50053">
    <property type="entry name" value="UBIQUITIN_2"/>
    <property type="match status" value="1"/>
</dbReference>
<dbReference type="Pfam" id="PF00240">
    <property type="entry name" value="ubiquitin"/>
    <property type="match status" value="1"/>
</dbReference>
<dbReference type="AlphaFoldDB" id="A0A835K4Z2"/>